<keyword evidence="9" id="KW-0906">Nuclear pore complex</keyword>
<dbReference type="Gene3D" id="1.25.40.690">
    <property type="match status" value="1"/>
</dbReference>
<feature type="compositionally biased region" description="Low complexity" evidence="11">
    <location>
        <begin position="776"/>
        <end position="798"/>
    </location>
</feature>
<feature type="compositionally biased region" description="Low complexity" evidence="11">
    <location>
        <begin position="44"/>
        <end position="53"/>
    </location>
</feature>
<feature type="compositionally biased region" description="Low complexity" evidence="11">
    <location>
        <begin position="482"/>
        <end position="519"/>
    </location>
</feature>
<feature type="region of interest" description="Disordered" evidence="11">
    <location>
        <begin position="307"/>
        <end position="683"/>
    </location>
</feature>
<dbReference type="EMBL" id="LN483157">
    <property type="protein sequence ID" value="CED83918.1"/>
    <property type="molecule type" value="Genomic_DNA"/>
</dbReference>
<dbReference type="GO" id="GO:0006606">
    <property type="term" value="P:protein import into nucleus"/>
    <property type="evidence" value="ECO:0007669"/>
    <property type="project" value="TreeGrafter"/>
</dbReference>
<dbReference type="InterPro" id="IPR037665">
    <property type="entry name" value="Nucleoporin_S59-like"/>
</dbReference>
<feature type="compositionally biased region" description="Low complexity" evidence="11">
    <location>
        <begin position="307"/>
        <end position="318"/>
    </location>
</feature>
<dbReference type="GO" id="GO:0000973">
    <property type="term" value="P:post-transcriptional tethering of RNA polymerase II gene DNA at nuclear periphery"/>
    <property type="evidence" value="ECO:0007669"/>
    <property type="project" value="TreeGrafter"/>
</dbReference>
<keyword evidence="4" id="KW-0677">Repeat</keyword>
<dbReference type="InterPro" id="IPR007230">
    <property type="entry name" value="Nup98_auto-Pept-S59_dom"/>
</dbReference>
<dbReference type="GO" id="GO:0034398">
    <property type="term" value="P:telomere tethering at nuclear periphery"/>
    <property type="evidence" value="ECO:0007669"/>
    <property type="project" value="TreeGrafter"/>
</dbReference>
<dbReference type="SUPFAM" id="SSF82215">
    <property type="entry name" value="C-terminal autoproteolytic domain of nucleoporin nup98"/>
    <property type="match status" value="1"/>
</dbReference>
<dbReference type="InterPro" id="IPR025574">
    <property type="entry name" value="Nucleoporin_FG_rpt"/>
</dbReference>
<evidence type="ECO:0000256" key="5">
    <source>
        <dbReference type="ARBA" id="ARBA00022813"/>
    </source>
</evidence>
<evidence type="ECO:0000256" key="10">
    <source>
        <dbReference type="ARBA" id="ARBA00023242"/>
    </source>
</evidence>
<proteinExistence type="inferred from homology"/>
<dbReference type="Gene3D" id="3.30.1610.10">
    <property type="entry name" value="Peptidase S59, nucleoporin"/>
    <property type="match status" value="1"/>
</dbReference>
<accession>A0A0F7SVE1</accession>
<evidence type="ECO:0000256" key="9">
    <source>
        <dbReference type="ARBA" id="ARBA00023132"/>
    </source>
</evidence>
<feature type="compositionally biased region" description="Low complexity" evidence="11">
    <location>
        <begin position="8"/>
        <end position="27"/>
    </location>
</feature>
<feature type="compositionally biased region" description="Polar residues" evidence="11">
    <location>
        <begin position="980"/>
        <end position="990"/>
    </location>
</feature>
<feature type="compositionally biased region" description="Gly residues" evidence="11">
    <location>
        <begin position="68"/>
        <end position="83"/>
    </location>
</feature>
<comment type="subcellular location">
    <subcellularLocation>
        <location evidence="1">Nucleus</location>
        <location evidence="1">Nuclear pore complex</location>
    </subcellularLocation>
</comment>
<feature type="compositionally biased region" description="Gly residues" evidence="11">
    <location>
        <begin position="319"/>
        <end position="330"/>
    </location>
</feature>
<organism evidence="13">
    <name type="scientific">Phaffia rhodozyma</name>
    <name type="common">Yeast</name>
    <name type="synonym">Xanthophyllomyces dendrorhous</name>
    <dbReference type="NCBI Taxonomy" id="264483"/>
    <lineage>
        <taxon>Eukaryota</taxon>
        <taxon>Fungi</taxon>
        <taxon>Dikarya</taxon>
        <taxon>Basidiomycota</taxon>
        <taxon>Agaricomycotina</taxon>
        <taxon>Tremellomycetes</taxon>
        <taxon>Cystofilobasidiales</taxon>
        <taxon>Mrakiaceae</taxon>
        <taxon>Phaffia</taxon>
    </lineage>
</organism>
<sequence length="1907" mass="202414">MFGGGNNTWGQQNQQQQQQQQQQQPTGGLFGGGAPANTGGGFGAPATGFGATPSPFGQPAQPQQNSIFGGGAAPASTGFGGFGASNTAARPTFGAAQTPAFGAPNPPSGGLFGSNPAPTSTFGAAPTSTFGAPQANTGGGLFGGGSTGGFGAPATSGFGQPAASGGMFGAPKTNAFGSTSTNVIPGEVPANGTSAPAWIQVQDQDPNTGVKNNDYYQTITAMPEYKFASLEELRLKDYEQNRKTPQQQPQSTFGAPASTGFGGFGSAPAAPSTGIFGSSHTAASSPFGAPKPAGGLFGSSTPAATPTFGAPAASNTSGGLFGNTGSGGFGQPPAAAPSTGFGFGQTSQQQQPPKPSFGFGSQPAAQPATNAFGAPAAPATSSSFSGFGQPQQQQQPQPQSTGSTFGGFGQPPQQQPATGSSLFGNSNTMAPASGGLFGQAPKPAGTGLFGASTGAPPASNGILGGQSNTGGGLFGNTSSAPSSGGLFGNTNNTGTGSSLFGGQQQTQQQQQPAQQSTSLFGGGAAGGGLFGAKPAAPPASGGGLFGNTASQPQQNTTGGGLFGNTGAAGGSGGLFGSTSTNTNPAPNNTSLFGAPKPGGLFGGGSSMNPLFDQPTTTLPLLQDLPEKKTPLPNLASRARSSPASKSLTRLRGFAVSPAASNGRSSPGLNSSSGRGSPIIGEEPFVPRASVKKLVLDRRDGSDFLSSSGGHLNSSGSRISNDRRSVTFENSLDVESIFRNDFLNGVLPNRQLPNDLPVEPVRTTTVASPAAHVRGLSSSGSAASPAPKQASSKPASQKGPLLQHGDYYTIPEISTLVKFGYQDLTSLSNFVVGRKGYGEVAFLEPVDLTSVSSIQDIPGHIVLFEEKMCEVYPDNVAKAPRGTGLNVPAQITLEKCWPLDKAKREPIKDIASPKMKQHLRVLKGMAETEFVRYEAESGTWVFKVEHFSRYGLLGSDDEDEDEVDEETAVVETKSAEPFKATSKQPFVSQKAGSVKRSMYPPSSDETEASDETIGETDLPPVTYGSEDEQSGPDSMSNSKRPADRHSSRTGSVSDRRQHQDFQYGRRTGYDEEMYDHSTAGQSDVGTEDEEDDDEAEETEEDEMDDSEYDEEEERRHRASRQDSLHPSDLDEAPGDSIRPWGAFVGVEPRKVQVMQASFFRNEEPESTESTIRSNRAPRLRPNTLSGSFAQSRIDRIGQHDHTDRQTSFGMSRKVEQLDEEDEEPPLSRPRKKFARIEIGRDTIRPNEGLMLDAGASMRGSFRVGWGPDGTIVHLGQLCGLHQSASPAPGSSVILEKVQMFSAAASVEKTRSEHLLDTQLRNTEIYFEDGVPSASPASNLRFRHFTSSLAPDDQSFEAQLWRLGAALFDEIDLGLPDAASAPLFDRVHHIRRKLAFSKWLASAVAPAVDHDLINSQESGPSRAFIYLTGHQIEQAAQTALSAGDLRLATLLTRVGGNQAFRDEMFLQLEKWREHRIDSDISPDYRKLYCLLAGIVDVSEGTRVRDPVDSSPQLEIAEGLDWKRALGLHIWYGSSYDLDLSDGLRRYQHALTTSVAPAAPLPWYEERPSLVKNLTKWKTPQGISDALFLLINLYADTATPMEDVLDPSAFGPTPLDYRLPWHLYTVLALALRTRDFGDRQEPNEENNVDLGYSRSANALTTSYATQLERLGLWDQAIFILLHLEIPELRLSAIKEVLFRNVGTDAKKEKFVVEKLQVPAEWISEAKANIANYEGDPYKAYFLLIESKLYDRACAVAVHDLVPEVLLREDFALVKKLLAPLKEVKVTDWQITGQVFLDLVEALERLPVLISETLSAPDAAQMDELSRLSSRLPTIIRLLPSLFADSSLQSNVVLSDMLSRLLRLGSSLSVSKWLDAPPAIPHGDHLLESDELSLLQSAALDRFSMSLEAFA</sequence>
<feature type="region of interest" description="Disordered" evidence="11">
    <location>
        <begin position="763"/>
        <end position="799"/>
    </location>
</feature>
<evidence type="ECO:0000259" key="12">
    <source>
        <dbReference type="PROSITE" id="PS51434"/>
    </source>
</evidence>
<feature type="compositionally biased region" description="Acidic residues" evidence="11">
    <location>
        <begin position="1003"/>
        <end position="1013"/>
    </location>
</feature>
<dbReference type="Pfam" id="PF04096">
    <property type="entry name" value="Nucleoporin2"/>
    <property type="match status" value="1"/>
</dbReference>
<keyword evidence="10" id="KW-0539">Nucleus</keyword>
<feature type="region of interest" description="Disordered" evidence="11">
    <location>
        <begin position="1"/>
        <end position="124"/>
    </location>
</feature>
<feature type="compositionally biased region" description="Polar residues" evidence="11">
    <location>
        <begin position="658"/>
        <end position="674"/>
    </location>
</feature>
<feature type="compositionally biased region" description="Low complexity" evidence="11">
    <location>
        <begin position="338"/>
        <end position="403"/>
    </location>
</feature>
<dbReference type="PANTHER" id="PTHR23198">
    <property type="entry name" value="NUCLEOPORIN"/>
    <property type="match status" value="1"/>
</dbReference>
<feature type="compositionally biased region" description="Low complexity" evidence="11">
    <location>
        <begin position="635"/>
        <end position="646"/>
    </location>
</feature>
<feature type="compositionally biased region" description="Gly residues" evidence="11">
    <location>
        <begin position="557"/>
        <end position="575"/>
    </location>
</feature>
<dbReference type="Pfam" id="PF12110">
    <property type="entry name" value="Nup96"/>
    <property type="match status" value="1"/>
</dbReference>
<feature type="compositionally biased region" description="Acidic residues" evidence="11">
    <location>
        <begin position="1084"/>
        <end position="1111"/>
    </location>
</feature>
<dbReference type="GO" id="GO:0051028">
    <property type="term" value="P:mRNA transport"/>
    <property type="evidence" value="ECO:0007669"/>
    <property type="project" value="UniProtKB-KW"/>
</dbReference>
<evidence type="ECO:0000313" key="13">
    <source>
        <dbReference type="EMBL" id="CED83918.1"/>
    </source>
</evidence>
<dbReference type="PROSITE" id="PS51434">
    <property type="entry name" value="NUP_C"/>
    <property type="match status" value="1"/>
</dbReference>
<keyword evidence="5" id="KW-0068">Autocatalytic cleavage</keyword>
<dbReference type="GO" id="GO:0044614">
    <property type="term" value="C:nuclear pore cytoplasmic filaments"/>
    <property type="evidence" value="ECO:0007669"/>
    <property type="project" value="TreeGrafter"/>
</dbReference>
<feature type="compositionally biased region" description="Low complexity" evidence="11">
    <location>
        <begin position="576"/>
        <end position="598"/>
    </location>
</feature>
<evidence type="ECO:0000256" key="3">
    <source>
        <dbReference type="ARBA" id="ARBA00022448"/>
    </source>
</evidence>
<protein>
    <submittedName>
        <fullName evidence="13">Nuclear pore complex, Nup98 component (Sc Nup145/Nup100/Nup116)</fullName>
    </submittedName>
</protein>
<feature type="compositionally biased region" description="Gly residues" evidence="11">
    <location>
        <begin position="520"/>
        <end position="530"/>
    </location>
</feature>
<evidence type="ECO:0000256" key="2">
    <source>
        <dbReference type="ARBA" id="ARBA00008926"/>
    </source>
</evidence>
<evidence type="ECO:0000256" key="7">
    <source>
        <dbReference type="ARBA" id="ARBA00022927"/>
    </source>
</evidence>
<evidence type="ECO:0000256" key="6">
    <source>
        <dbReference type="ARBA" id="ARBA00022816"/>
    </source>
</evidence>
<dbReference type="InterPro" id="IPR036903">
    <property type="entry name" value="Nup98_auto-Pept-S59_dom_sf"/>
</dbReference>
<keyword evidence="7" id="KW-0653">Protein transport</keyword>
<feature type="compositionally biased region" description="Low complexity" evidence="11">
    <location>
        <begin position="410"/>
        <end position="421"/>
    </location>
</feature>
<dbReference type="GO" id="GO:0003723">
    <property type="term" value="F:RNA binding"/>
    <property type="evidence" value="ECO:0007669"/>
    <property type="project" value="TreeGrafter"/>
</dbReference>
<feature type="compositionally biased region" description="Gly residues" evidence="11">
    <location>
        <begin position="462"/>
        <end position="474"/>
    </location>
</feature>
<feature type="region of interest" description="Disordered" evidence="11">
    <location>
        <begin position="241"/>
        <end position="266"/>
    </location>
</feature>
<feature type="compositionally biased region" description="Acidic residues" evidence="11">
    <location>
        <begin position="954"/>
        <end position="967"/>
    </location>
</feature>
<feature type="domain" description="Peptidase S59" evidence="12">
    <location>
        <begin position="803"/>
        <end position="946"/>
    </location>
</feature>
<dbReference type="Gene3D" id="1.10.10.2360">
    <property type="match status" value="1"/>
</dbReference>
<dbReference type="GO" id="GO:0017056">
    <property type="term" value="F:structural constituent of nuclear pore"/>
    <property type="evidence" value="ECO:0007669"/>
    <property type="project" value="InterPro"/>
</dbReference>
<feature type="compositionally biased region" description="Basic and acidic residues" evidence="11">
    <location>
        <begin position="1191"/>
        <end position="1203"/>
    </location>
</feature>
<dbReference type="PANTHER" id="PTHR23198:SF6">
    <property type="entry name" value="NUCLEAR PORE COMPLEX PROTEIN NUP98-NUP96"/>
    <property type="match status" value="1"/>
</dbReference>
<keyword evidence="8" id="KW-0811">Translocation</keyword>
<name>A0A0F7SVE1_PHARH</name>
<evidence type="ECO:0000256" key="1">
    <source>
        <dbReference type="ARBA" id="ARBA00004567"/>
    </source>
</evidence>
<dbReference type="GO" id="GO:0006405">
    <property type="term" value="P:RNA export from nucleus"/>
    <property type="evidence" value="ECO:0007669"/>
    <property type="project" value="TreeGrafter"/>
</dbReference>
<reference evidence="13" key="1">
    <citation type="submission" date="2014-08" db="EMBL/GenBank/DDBJ databases">
        <authorList>
            <person name="Sharma Rahul"/>
            <person name="Thines Marco"/>
        </authorList>
    </citation>
    <scope>NUCLEOTIDE SEQUENCE</scope>
</reference>
<evidence type="ECO:0000256" key="11">
    <source>
        <dbReference type="SAM" id="MobiDB-lite"/>
    </source>
</evidence>
<feature type="compositionally biased region" description="Basic and acidic residues" evidence="11">
    <location>
        <begin position="1112"/>
        <end position="1127"/>
    </location>
</feature>
<dbReference type="FunFam" id="3.30.1610.10:FF:000003">
    <property type="entry name" value="Nucleoporin SONB, putative"/>
    <property type="match status" value="1"/>
</dbReference>
<dbReference type="InterPro" id="IPR021967">
    <property type="entry name" value="Nup98_C"/>
</dbReference>
<dbReference type="Pfam" id="PF13634">
    <property type="entry name" value="Nucleoporin_FG"/>
    <property type="match status" value="3"/>
</dbReference>
<comment type="similarity">
    <text evidence="2">Belongs to the nucleoporin GLFG family.</text>
</comment>
<feature type="region of interest" description="Disordered" evidence="11">
    <location>
        <begin position="1159"/>
        <end position="1229"/>
    </location>
</feature>
<feature type="compositionally biased region" description="Low complexity" evidence="11">
    <location>
        <begin position="609"/>
        <end position="623"/>
    </location>
</feature>
<keyword evidence="6" id="KW-0509">mRNA transport</keyword>
<evidence type="ECO:0000256" key="4">
    <source>
        <dbReference type="ARBA" id="ARBA00022737"/>
    </source>
</evidence>
<feature type="compositionally biased region" description="Gly residues" evidence="11">
    <location>
        <begin position="28"/>
        <end position="43"/>
    </location>
</feature>
<feature type="region of interest" description="Disordered" evidence="11">
    <location>
        <begin position="952"/>
        <end position="1140"/>
    </location>
</feature>
<keyword evidence="3" id="KW-0813">Transport</keyword>
<dbReference type="GO" id="GO:0008139">
    <property type="term" value="F:nuclear localization sequence binding"/>
    <property type="evidence" value="ECO:0007669"/>
    <property type="project" value="TreeGrafter"/>
</dbReference>
<evidence type="ECO:0000256" key="8">
    <source>
        <dbReference type="ARBA" id="ARBA00023010"/>
    </source>
</evidence>